<dbReference type="InterPro" id="IPR036921">
    <property type="entry name" value="PurM-like_N_sf"/>
</dbReference>
<keyword evidence="1 3" id="KW-0808">Transferase</keyword>
<dbReference type="Pfam" id="PF00586">
    <property type="entry name" value="AIRS"/>
    <property type="match status" value="1"/>
</dbReference>
<evidence type="ECO:0000256" key="1">
    <source>
        <dbReference type="HAMAP-Rule" id="MF_02128"/>
    </source>
</evidence>
<dbReference type="EC" id="2.7.4.16" evidence="1"/>
<feature type="binding site" evidence="1">
    <location>
        <position position="77"/>
    </location>
    <ligand>
        <name>Mg(2+)</name>
        <dbReference type="ChEBI" id="CHEBI:18420"/>
        <label>2</label>
    </ligand>
</feature>
<comment type="caution">
    <text evidence="1">Lacks conserved residue(s) required for the propagation of feature annotation.</text>
</comment>
<comment type="pathway">
    <text evidence="1">Cofactor biosynthesis; thiamine diphosphate biosynthesis; thiamine diphosphate from thiamine phosphate: step 1/1.</text>
</comment>
<comment type="miscellaneous">
    <text evidence="1">Reaction mechanism of ThiL seems to utilize a direct, inline transfer of the gamma-phosphate of ATP to TMP rather than a phosphorylated enzyme intermediate.</text>
</comment>
<dbReference type="GO" id="GO:0005524">
    <property type="term" value="F:ATP binding"/>
    <property type="evidence" value="ECO:0007669"/>
    <property type="project" value="UniProtKB-UniRule"/>
</dbReference>
<evidence type="ECO:0000313" key="4">
    <source>
        <dbReference type="Proteomes" id="UP000557204"/>
    </source>
</evidence>
<dbReference type="NCBIfam" id="TIGR01379">
    <property type="entry name" value="thiL"/>
    <property type="match status" value="1"/>
</dbReference>
<feature type="binding site" evidence="1">
    <location>
        <position position="223"/>
    </location>
    <ligand>
        <name>ATP</name>
        <dbReference type="ChEBI" id="CHEBI:30616"/>
    </ligand>
</feature>
<dbReference type="Gene3D" id="3.30.1330.10">
    <property type="entry name" value="PurM-like, N-terminal domain"/>
    <property type="match status" value="1"/>
</dbReference>
<comment type="similarity">
    <text evidence="1">Belongs to the thiamine-monophosphate kinase family.</text>
</comment>
<feature type="binding site" evidence="1">
    <location>
        <position position="46"/>
    </location>
    <ligand>
        <name>Mg(2+)</name>
        <dbReference type="ChEBI" id="CHEBI:18420"/>
        <label>4</label>
    </ligand>
</feature>
<dbReference type="SUPFAM" id="SSF56042">
    <property type="entry name" value="PurM C-terminal domain-like"/>
    <property type="match status" value="1"/>
</dbReference>
<dbReference type="UniPathway" id="UPA00060">
    <property type="reaction ID" value="UER00142"/>
</dbReference>
<keyword evidence="1" id="KW-0547">Nucleotide-binding</keyword>
<dbReference type="Proteomes" id="UP000557204">
    <property type="component" value="Unassembled WGS sequence"/>
</dbReference>
<proteinExistence type="inferred from homology"/>
<keyword evidence="1" id="KW-0460">Magnesium</keyword>
<comment type="catalytic activity">
    <reaction evidence="1">
        <text>thiamine phosphate + ATP = thiamine diphosphate + ADP</text>
        <dbReference type="Rhea" id="RHEA:15913"/>
        <dbReference type="ChEBI" id="CHEBI:30616"/>
        <dbReference type="ChEBI" id="CHEBI:37575"/>
        <dbReference type="ChEBI" id="CHEBI:58937"/>
        <dbReference type="ChEBI" id="CHEBI:456216"/>
        <dbReference type="EC" id="2.7.4.16"/>
    </reaction>
</comment>
<feature type="binding site" evidence="1">
    <location>
        <position position="48"/>
    </location>
    <ligand>
        <name>Mg(2+)</name>
        <dbReference type="ChEBI" id="CHEBI:18420"/>
        <label>2</label>
    </ligand>
</feature>
<feature type="binding site" evidence="1">
    <location>
        <position position="123"/>
    </location>
    <ligand>
        <name>Mg(2+)</name>
        <dbReference type="ChEBI" id="CHEBI:18420"/>
        <label>1</label>
    </ligand>
</feature>
<gene>
    <name evidence="1" type="primary">thiL</name>
    <name evidence="3" type="ORF">HLI28_09180</name>
</gene>
<dbReference type="PANTHER" id="PTHR30270">
    <property type="entry name" value="THIAMINE-MONOPHOSPHATE KINASE"/>
    <property type="match status" value="1"/>
</dbReference>
<dbReference type="CDD" id="cd02194">
    <property type="entry name" value="ThiL"/>
    <property type="match status" value="1"/>
</dbReference>
<organism evidence="3 4">
    <name type="scientific">Isoptericola sediminis</name>
    <dbReference type="NCBI Taxonomy" id="2733572"/>
    <lineage>
        <taxon>Bacteria</taxon>
        <taxon>Bacillati</taxon>
        <taxon>Actinomycetota</taxon>
        <taxon>Actinomycetes</taxon>
        <taxon>Micrococcales</taxon>
        <taxon>Promicromonosporaceae</taxon>
        <taxon>Isoptericola</taxon>
    </lineage>
</organism>
<feature type="binding site" evidence="1">
    <location>
        <position position="77"/>
    </location>
    <ligand>
        <name>Mg(2+)</name>
        <dbReference type="ChEBI" id="CHEBI:18420"/>
        <label>4</label>
    </ligand>
</feature>
<feature type="binding site" evidence="1">
    <location>
        <position position="47"/>
    </location>
    <ligand>
        <name>Mg(2+)</name>
        <dbReference type="ChEBI" id="CHEBI:18420"/>
        <label>1</label>
    </ligand>
</feature>
<feature type="binding site" evidence="1">
    <location>
        <position position="148"/>
    </location>
    <ligand>
        <name>ATP</name>
        <dbReference type="ChEBI" id="CHEBI:30616"/>
    </ligand>
</feature>
<dbReference type="InterPro" id="IPR016188">
    <property type="entry name" value="PurM-like_N"/>
</dbReference>
<keyword evidence="1" id="KW-0784">Thiamine biosynthesis</keyword>
<feature type="binding site" evidence="1">
    <location>
        <position position="32"/>
    </location>
    <ligand>
        <name>Mg(2+)</name>
        <dbReference type="ChEBI" id="CHEBI:18420"/>
        <label>4</label>
    </ligand>
</feature>
<comment type="function">
    <text evidence="1">Catalyzes the ATP-dependent phosphorylation of thiamine-monophosphate (TMP) to form thiamine-pyrophosphate (TPP), the active form of vitamin B1.</text>
</comment>
<dbReference type="PANTHER" id="PTHR30270:SF0">
    <property type="entry name" value="THIAMINE-MONOPHOSPHATE KINASE"/>
    <property type="match status" value="1"/>
</dbReference>
<accession>A0A849KGK8</accession>
<dbReference type="HAMAP" id="MF_02128">
    <property type="entry name" value="TMP_kinase"/>
    <property type="match status" value="1"/>
</dbReference>
<dbReference type="NCBIfam" id="NF004351">
    <property type="entry name" value="PRK05731.1-4"/>
    <property type="match status" value="1"/>
</dbReference>
<protein>
    <recommendedName>
        <fullName evidence="1">Thiamine-monophosphate kinase</fullName>
        <shortName evidence="1">TMP kinase</shortName>
        <shortName evidence="1">Thiamine-phosphate kinase</shortName>
        <ecNumber evidence="1">2.7.4.16</ecNumber>
    </recommendedName>
</protein>
<dbReference type="GO" id="GO:0009228">
    <property type="term" value="P:thiamine biosynthetic process"/>
    <property type="evidence" value="ECO:0007669"/>
    <property type="project" value="UniProtKB-KW"/>
</dbReference>
<evidence type="ECO:0000259" key="2">
    <source>
        <dbReference type="Pfam" id="PF00586"/>
    </source>
</evidence>
<dbReference type="EMBL" id="JABFAJ010000017">
    <property type="protein sequence ID" value="NNU27713.1"/>
    <property type="molecule type" value="Genomic_DNA"/>
</dbReference>
<keyword evidence="4" id="KW-1185">Reference proteome</keyword>
<feature type="binding site" evidence="1">
    <location>
        <position position="48"/>
    </location>
    <ligand>
        <name>Mg(2+)</name>
        <dbReference type="ChEBI" id="CHEBI:18420"/>
        <label>1</label>
    </ligand>
</feature>
<dbReference type="Gene3D" id="3.90.650.10">
    <property type="entry name" value="PurM-like C-terminal domain"/>
    <property type="match status" value="1"/>
</dbReference>
<dbReference type="PIRSF" id="PIRSF005303">
    <property type="entry name" value="Thiam_monoph_kin"/>
    <property type="match status" value="1"/>
</dbReference>
<dbReference type="GO" id="GO:0009030">
    <property type="term" value="F:thiamine-phosphate kinase activity"/>
    <property type="evidence" value="ECO:0007669"/>
    <property type="project" value="UniProtKB-UniRule"/>
</dbReference>
<comment type="caution">
    <text evidence="3">The sequence shown here is derived from an EMBL/GenBank/DDBJ whole genome shotgun (WGS) entry which is preliminary data.</text>
</comment>
<dbReference type="SUPFAM" id="SSF55326">
    <property type="entry name" value="PurM N-terminal domain-like"/>
    <property type="match status" value="1"/>
</dbReference>
<feature type="domain" description="PurM-like N-terminal" evidence="2">
    <location>
        <begin position="30"/>
        <end position="138"/>
    </location>
</feature>
<feature type="binding site" evidence="1">
    <location>
        <position position="284"/>
    </location>
    <ligand>
        <name>substrate</name>
    </ligand>
</feature>
<dbReference type="InterPro" id="IPR036676">
    <property type="entry name" value="PurM-like_C_sf"/>
</dbReference>
<dbReference type="InterPro" id="IPR006283">
    <property type="entry name" value="ThiL-like"/>
</dbReference>
<evidence type="ECO:0000313" key="3">
    <source>
        <dbReference type="EMBL" id="NNU27713.1"/>
    </source>
</evidence>
<feature type="binding site" evidence="1">
    <location>
        <position position="55"/>
    </location>
    <ligand>
        <name>substrate</name>
    </ligand>
</feature>
<feature type="binding site" evidence="1">
    <location>
        <position position="221"/>
    </location>
    <ligand>
        <name>Mg(2+)</name>
        <dbReference type="ChEBI" id="CHEBI:18420"/>
        <label>3</label>
    </ligand>
</feature>
<feature type="binding site" evidence="1">
    <location>
        <position position="32"/>
    </location>
    <ligand>
        <name>Mg(2+)</name>
        <dbReference type="ChEBI" id="CHEBI:18420"/>
        <label>3</label>
    </ligand>
</feature>
<feature type="binding site" evidence="1">
    <location>
        <position position="224"/>
    </location>
    <ligand>
        <name>Mg(2+)</name>
        <dbReference type="ChEBI" id="CHEBI:18420"/>
        <label>5</label>
    </ligand>
</feature>
<keyword evidence="1 3" id="KW-0418">Kinase</keyword>
<reference evidence="3 4" key="1">
    <citation type="submission" date="2020-05" db="EMBL/GenBank/DDBJ databases">
        <title>Genome sequence of Isoptericola sp. JC619 isolated from Chilika lagoon, India.</title>
        <authorList>
            <person name="Kumar D."/>
            <person name="Appam K."/>
            <person name="Gandham S."/>
            <person name="Uppada J."/>
            <person name="Sasikala C."/>
            <person name="Venkata Ramana C."/>
        </authorList>
    </citation>
    <scope>NUCLEOTIDE SEQUENCE [LARGE SCALE GENOMIC DNA]</scope>
    <source>
        <strain evidence="3 4">JC619</strain>
    </source>
</reference>
<dbReference type="AlphaFoldDB" id="A0A849KGK8"/>
<feature type="binding site" evidence="1">
    <location>
        <position position="334"/>
    </location>
    <ligand>
        <name>substrate</name>
    </ligand>
</feature>
<keyword evidence="1" id="KW-0067">ATP-binding</keyword>
<dbReference type="GO" id="GO:0009229">
    <property type="term" value="P:thiamine diphosphate biosynthetic process"/>
    <property type="evidence" value="ECO:0007669"/>
    <property type="project" value="UniProtKB-UniRule"/>
</dbReference>
<keyword evidence="1" id="KW-0479">Metal-binding</keyword>
<name>A0A849KGK8_9MICO</name>
<feature type="binding site" evidence="1">
    <location>
        <position position="77"/>
    </location>
    <ligand>
        <name>Mg(2+)</name>
        <dbReference type="ChEBI" id="CHEBI:18420"/>
        <label>3</label>
    </ligand>
</feature>
<dbReference type="GO" id="GO:0000287">
    <property type="term" value="F:magnesium ion binding"/>
    <property type="evidence" value="ECO:0007669"/>
    <property type="project" value="UniProtKB-UniRule"/>
</dbReference>
<sequence>MRVRDLDETALLARIFPLLPVGEGVDVGPGDDAAVVRAADGRFVVTTDVLVEGRHFRREWSGGYDVGYRAAVQNLADVAAMGARATSMVVSLVMPADLPVQWVTDLARGLADASGPATVVGGDLSGGDAVVVSVTVHGDLAGRAPVLRSGARPGDVVAHAGVLGASAAGFDLLTSGAATPDDGAPGAATSRTPYVAAYLRPEAPLEAGPAAALAGATAMLDVSDGLLRDAGRLARASGVDVDLAEGALMRDVTALVPAAVEVAVATEDPDGADRARTWVLSGGEDHGLLATFPAEVADRGLPNGFRLVGDVRAPADDAPRVLLNGEVPHVATGWDHFRP</sequence>
<feature type="binding site" evidence="1">
    <location>
        <begin position="122"/>
        <end position="123"/>
    </location>
    <ligand>
        <name>ATP</name>
        <dbReference type="ChEBI" id="CHEBI:30616"/>
    </ligand>
</feature>